<sequence>MSAFTSTSAAAAAAPPAPSPFPKRFPTKWNSRLNFPRYALIVGRVDIGIIICTQLGAKTLNRPEVFISVSITYNKTLTFAGSAIHRDELNRETNEKNSAIYSEFIKRKLGIPNACGYIVFPYPGRAFMGFVI</sequence>
<evidence type="ECO:0000313" key="2">
    <source>
        <dbReference type="Proteomes" id="UP001215280"/>
    </source>
</evidence>
<comment type="caution">
    <text evidence="1">The sequence shown here is derived from an EMBL/GenBank/DDBJ whole genome shotgun (WGS) entry which is preliminary data.</text>
</comment>
<gene>
    <name evidence="1" type="ORF">DFH07DRAFT_731605</name>
</gene>
<dbReference type="EMBL" id="JARJLG010000011">
    <property type="protein sequence ID" value="KAJ7776873.1"/>
    <property type="molecule type" value="Genomic_DNA"/>
</dbReference>
<evidence type="ECO:0000313" key="1">
    <source>
        <dbReference type="EMBL" id="KAJ7776873.1"/>
    </source>
</evidence>
<reference evidence="1" key="1">
    <citation type="submission" date="2023-03" db="EMBL/GenBank/DDBJ databases">
        <title>Massive genome expansion in bonnet fungi (Mycena s.s.) driven by repeated elements and novel gene families across ecological guilds.</title>
        <authorList>
            <consortium name="Lawrence Berkeley National Laboratory"/>
            <person name="Harder C.B."/>
            <person name="Miyauchi S."/>
            <person name="Viragh M."/>
            <person name="Kuo A."/>
            <person name="Thoen E."/>
            <person name="Andreopoulos B."/>
            <person name="Lu D."/>
            <person name="Skrede I."/>
            <person name="Drula E."/>
            <person name="Henrissat B."/>
            <person name="Morin E."/>
            <person name="Kohler A."/>
            <person name="Barry K."/>
            <person name="LaButti K."/>
            <person name="Morin E."/>
            <person name="Salamov A."/>
            <person name="Lipzen A."/>
            <person name="Mereny Z."/>
            <person name="Hegedus B."/>
            <person name="Baldrian P."/>
            <person name="Stursova M."/>
            <person name="Weitz H."/>
            <person name="Taylor A."/>
            <person name="Grigoriev I.V."/>
            <person name="Nagy L.G."/>
            <person name="Martin F."/>
            <person name="Kauserud H."/>
        </authorList>
    </citation>
    <scope>NUCLEOTIDE SEQUENCE</scope>
    <source>
        <strain evidence="1">CBHHK188m</strain>
    </source>
</reference>
<dbReference type="Gene3D" id="3.30.429.10">
    <property type="entry name" value="Macrophage Migration Inhibitory Factor"/>
    <property type="match status" value="1"/>
</dbReference>
<organism evidence="1 2">
    <name type="scientific">Mycena maculata</name>
    <dbReference type="NCBI Taxonomy" id="230809"/>
    <lineage>
        <taxon>Eukaryota</taxon>
        <taxon>Fungi</taxon>
        <taxon>Dikarya</taxon>
        <taxon>Basidiomycota</taxon>
        <taxon>Agaricomycotina</taxon>
        <taxon>Agaricomycetes</taxon>
        <taxon>Agaricomycetidae</taxon>
        <taxon>Agaricales</taxon>
        <taxon>Marasmiineae</taxon>
        <taxon>Mycenaceae</taxon>
        <taxon>Mycena</taxon>
    </lineage>
</organism>
<proteinExistence type="predicted"/>
<keyword evidence="2" id="KW-1185">Reference proteome</keyword>
<dbReference type="AlphaFoldDB" id="A0AAD7NVI9"/>
<accession>A0AAD7NVI9</accession>
<name>A0AAD7NVI9_9AGAR</name>
<dbReference type="SUPFAM" id="SSF55331">
    <property type="entry name" value="Tautomerase/MIF"/>
    <property type="match status" value="1"/>
</dbReference>
<dbReference type="InterPro" id="IPR014347">
    <property type="entry name" value="Tautomerase/MIF_sf"/>
</dbReference>
<protein>
    <submittedName>
        <fullName evidence="1">Uncharacterized protein</fullName>
    </submittedName>
</protein>
<dbReference type="Proteomes" id="UP001215280">
    <property type="component" value="Unassembled WGS sequence"/>
</dbReference>